<keyword evidence="3" id="KW-1185">Reference proteome</keyword>
<organism evidence="2 3">
    <name type="scientific">Desmophyllum pertusum</name>
    <dbReference type="NCBI Taxonomy" id="174260"/>
    <lineage>
        <taxon>Eukaryota</taxon>
        <taxon>Metazoa</taxon>
        <taxon>Cnidaria</taxon>
        <taxon>Anthozoa</taxon>
        <taxon>Hexacorallia</taxon>
        <taxon>Scleractinia</taxon>
        <taxon>Caryophylliina</taxon>
        <taxon>Caryophylliidae</taxon>
        <taxon>Desmophyllum</taxon>
    </lineage>
</organism>
<evidence type="ECO:0000256" key="1">
    <source>
        <dbReference type="SAM" id="MobiDB-lite"/>
    </source>
</evidence>
<proteinExistence type="predicted"/>
<feature type="compositionally biased region" description="Acidic residues" evidence="1">
    <location>
        <begin position="80"/>
        <end position="89"/>
    </location>
</feature>
<evidence type="ECO:0000313" key="3">
    <source>
        <dbReference type="Proteomes" id="UP001163046"/>
    </source>
</evidence>
<name>A0A9W9ZQZ3_9CNID</name>
<protein>
    <submittedName>
        <fullName evidence="2">Uncharacterized protein</fullName>
    </submittedName>
</protein>
<dbReference type="AlphaFoldDB" id="A0A9W9ZQZ3"/>
<evidence type="ECO:0000313" key="2">
    <source>
        <dbReference type="EMBL" id="KAJ7386162.1"/>
    </source>
</evidence>
<sequence length="160" mass="18217">MWTGVLLKKRLRVRKAIVSCLARILNFMRTMNIKPALLMFPSPVQFEKDARNDPVVVVPDTNECDLMVDVERRDVSPQEGDVETQEGDGENTLSGPPNFDAESKTNVDFMHMNTVYQVPLTLLKHFDVDFESGDSCFFKRGDDIREVILQEDITSALHEV</sequence>
<accession>A0A9W9ZQZ3</accession>
<reference evidence="2" key="1">
    <citation type="submission" date="2023-01" db="EMBL/GenBank/DDBJ databases">
        <title>Genome assembly of the deep-sea coral Lophelia pertusa.</title>
        <authorList>
            <person name="Herrera S."/>
            <person name="Cordes E."/>
        </authorList>
    </citation>
    <scope>NUCLEOTIDE SEQUENCE</scope>
    <source>
        <strain evidence="2">USNM1676648</strain>
        <tissue evidence="2">Polyp</tissue>
    </source>
</reference>
<gene>
    <name evidence="2" type="ORF">OS493_010555</name>
</gene>
<feature type="region of interest" description="Disordered" evidence="1">
    <location>
        <begin position="72"/>
        <end position="100"/>
    </location>
</feature>
<dbReference type="Proteomes" id="UP001163046">
    <property type="component" value="Unassembled WGS sequence"/>
</dbReference>
<comment type="caution">
    <text evidence="2">The sequence shown here is derived from an EMBL/GenBank/DDBJ whole genome shotgun (WGS) entry which is preliminary data.</text>
</comment>
<dbReference type="EMBL" id="MU825877">
    <property type="protein sequence ID" value="KAJ7386162.1"/>
    <property type="molecule type" value="Genomic_DNA"/>
</dbReference>